<protein>
    <recommendedName>
        <fullName evidence="3">Co-chaperone DjlA N-terminal domain-containing protein</fullName>
    </recommendedName>
</protein>
<dbReference type="KEGG" id="mmas:MYMAC_001203"/>
<gene>
    <name evidence="1" type="ORF">MYMAC_001203</name>
</gene>
<dbReference type="SUPFAM" id="SSF158682">
    <property type="entry name" value="TerB-like"/>
    <property type="match status" value="1"/>
</dbReference>
<dbReference type="CDD" id="cd07177">
    <property type="entry name" value="terB_like"/>
    <property type="match status" value="1"/>
</dbReference>
<accession>A0A250JPM6</accession>
<dbReference type="Gene3D" id="1.10.3680.10">
    <property type="entry name" value="TerB-like"/>
    <property type="match status" value="1"/>
</dbReference>
<dbReference type="InterPro" id="IPR029024">
    <property type="entry name" value="TerB-like"/>
</dbReference>
<name>A0A250JPM6_9BACT</name>
<dbReference type="RefSeq" id="WP_013935649.1">
    <property type="nucleotide sequence ID" value="NZ_CP022203.1"/>
</dbReference>
<dbReference type="Proteomes" id="UP000217343">
    <property type="component" value="Chromosome"/>
</dbReference>
<evidence type="ECO:0000313" key="2">
    <source>
        <dbReference type="Proteomes" id="UP000217343"/>
    </source>
</evidence>
<dbReference type="EMBL" id="CP022203">
    <property type="protein sequence ID" value="ATB45618.1"/>
    <property type="molecule type" value="Genomic_DNA"/>
</dbReference>
<dbReference type="AlphaFoldDB" id="A0A250JPM6"/>
<organism evidence="1 2">
    <name type="scientific">Corallococcus macrosporus DSM 14697</name>
    <dbReference type="NCBI Taxonomy" id="1189310"/>
    <lineage>
        <taxon>Bacteria</taxon>
        <taxon>Pseudomonadati</taxon>
        <taxon>Myxococcota</taxon>
        <taxon>Myxococcia</taxon>
        <taxon>Myxococcales</taxon>
        <taxon>Cystobacterineae</taxon>
        <taxon>Myxococcaceae</taxon>
        <taxon>Corallococcus</taxon>
    </lineage>
</organism>
<evidence type="ECO:0000313" key="1">
    <source>
        <dbReference type="EMBL" id="ATB45618.1"/>
    </source>
</evidence>
<keyword evidence="2" id="KW-1185">Reference proteome</keyword>
<reference evidence="1 2" key="1">
    <citation type="submission" date="2017-06" db="EMBL/GenBank/DDBJ databases">
        <title>Sequencing and comparative analysis of myxobacterial genomes.</title>
        <authorList>
            <person name="Rupp O."/>
            <person name="Goesmann A."/>
            <person name="Sogaard-Andersen L."/>
        </authorList>
    </citation>
    <scope>NUCLEOTIDE SEQUENCE [LARGE SCALE GENOMIC DNA]</scope>
    <source>
        <strain evidence="1 2">DSM 14697</strain>
    </source>
</reference>
<dbReference type="OrthoDB" id="5515994at2"/>
<proteinExistence type="predicted"/>
<sequence>MSPEEQFHVEVLKLLLQVATVDGRVAHSEIEHILDTARGMSVPLPELAALTRCLQNNAPLPPPNMGILRTNPAAVVREAKALIASDGSVHAAEIELLRQIRELLGIVS</sequence>
<evidence type="ECO:0008006" key="3">
    <source>
        <dbReference type="Google" id="ProtNLM"/>
    </source>
</evidence>